<dbReference type="OrthoDB" id="7873635at2"/>
<accession>A0A1Y6ESI0</accession>
<name>A0A1Y6ESI0_9SPHN</name>
<organism evidence="2 3">
    <name type="scientific">Altererythrobacter xiamenensis</name>
    <dbReference type="NCBI Taxonomy" id="1316679"/>
    <lineage>
        <taxon>Bacteria</taxon>
        <taxon>Pseudomonadati</taxon>
        <taxon>Pseudomonadota</taxon>
        <taxon>Alphaproteobacteria</taxon>
        <taxon>Sphingomonadales</taxon>
        <taxon>Erythrobacteraceae</taxon>
        <taxon>Altererythrobacter</taxon>
    </lineage>
</organism>
<dbReference type="RefSeq" id="WP_086436690.1">
    <property type="nucleotide sequence ID" value="NZ_FXWG01000001.1"/>
</dbReference>
<sequence length="79" mass="8801">MIRLIGLGLIGGAAFLAYRRFAQPRNSNAAYAPDQPHESYMDVRDAGPQAMRDEPQREWTETDEDLDESFPASDPPGGY</sequence>
<feature type="compositionally biased region" description="Basic and acidic residues" evidence="1">
    <location>
        <begin position="35"/>
        <end position="60"/>
    </location>
</feature>
<protein>
    <submittedName>
        <fullName evidence="2">Uncharacterized protein</fullName>
    </submittedName>
</protein>
<keyword evidence="3" id="KW-1185">Reference proteome</keyword>
<proteinExistence type="predicted"/>
<evidence type="ECO:0000256" key="1">
    <source>
        <dbReference type="SAM" id="MobiDB-lite"/>
    </source>
</evidence>
<evidence type="ECO:0000313" key="3">
    <source>
        <dbReference type="Proteomes" id="UP000194420"/>
    </source>
</evidence>
<evidence type="ECO:0000313" key="2">
    <source>
        <dbReference type="EMBL" id="SMQ63143.1"/>
    </source>
</evidence>
<feature type="region of interest" description="Disordered" evidence="1">
    <location>
        <begin position="28"/>
        <end position="79"/>
    </location>
</feature>
<gene>
    <name evidence="2" type="ORF">SAMN06297468_0804</name>
</gene>
<reference evidence="3" key="1">
    <citation type="submission" date="2017-04" db="EMBL/GenBank/DDBJ databases">
        <authorList>
            <person name="Varghese N."/>
            <person name="Submissions S."/>
        </authorList>
    </citation>
    <scope>NUCLEOTIDE SEQUENCE [LARGE SCALE GENOMIC DNA]</scope>
</reference>
<dbReference type="EMBL" id="FXWG01000001">
    <property type="protein sequence ID" value="SMQ63143.1"/>
    <property type="molecule type" value="Genomic_DNA"/>
</dbReference>
<dbReference type="AlphaFoldDB" id="A0A1Y6ESI0"/>
<dbReference type="Proteomes" id="UP000194420">
    <property type="component" value="Unassembled WGS sequence"/>
</dbReference>